<evidence type="ECO:0000313" key="2">
    <source>
        <dbReference type="EMBL" id="THU78374.1"/>
    </source>
</evidence>
<name>A0A4S8KRH7_DENBC</name>
<sequence>MGGFIPDREKEIGSAKRRDCRNLTSRSGNGMERGIIGRSRLRQEVLDVVLAVGHGPASQLSNIRDQLRSELEVFVGCLQLMKNSCRIGEMIPKYGNLGTQVELDGIYKSGCGHKAGSSSVDPTKLVGNDLKNHS</sequence>
<dbReference type="AlphaFoldDB" id="A0A4S8KRH7"/>
<organism evidence="2 3">
    <name type="scientific">Dendrothele bispora (strain CBS 962.96)</name>
    <dbReference type="NCBI Taxonomy" id="1314807"/>
    <lineage>
        <taxon>Eukaryota</taxon>
        <taxon>Fungi</taxon>
        <taxon>Dikarya</taxon>
        <taxon>Basidiomycota</taxon>
        <taxon>Agaricomycotina</taxon>
        <taxon>Agaricomycetes</taxon>
        <taxon>Agaricomycetidae</taxon>
        <taxon>Agaricales</taxon>
        <taxon>Agaricales incertae sedis</taxon>
        <taxon>Dendrothele</taxon>
    </lineage>
</organism>
<feature type="region of interest" description="Disordered" evidence="1">
    <location>
        <begin position="113"/>
        <end position="134"/>
    </location>
</feature>
<evidence type="ECO:0000313" key="3">
    <source>
        <dbReference type="Proteomes" id="UP000297245"/>
    </source>
</evidence>
<gene>
    <name evidence="2" type="ORF">K435DRAFT_811609</name>
</gene>
<dbReference type="Proteomes" id="UP000297245">
    <property type="component" value="Unassembled WGS sequence"/>
</dbReference>
<keyword evidence="3" id="KW-1185">Reference proteome</keyword>
<dbReference type="EMBL" id="ML180205">
    <property type="protein sequence ID" value="THU78374.1"/>
    <property type="molecule type" value="Genomic_DNA"/>
</dbReference>
<proteinExistence type="predicted"/>
<accession>A0A4S8KRH7</accession>
<reference evidence="2 3" key="1">
    <citation type="journal article" date="2019" name="Nat. Ecol. Evol.">
        <title>Megaphylogeny resolves global patterns of mushroom evolution.</title>
        <authorList>
            <person name="Varga T."/>
            <person name="Krizsan K."/>
            <person name="Foldi C."/>
            <person name="Dima B."/>
            <person name="Sanchez-Garcia M."/>
            <person name="Sanchez-Ramirez S."/>
            <person name="Szollosi G.J."/>
            <person name="Szarkandi J.G."/>
            <person name="Papp V."/>
            <person name="Albert L."/>
            <person name="Andreopoulos W."/>
            <person name="Angelini C."/>
            <person name="Antonin V."/>
            <person name="Barry K.W."/>
            <person name="Bougher N.L."/>
            <person name="Buchanan P."/>
            <person name="Buyck B."/>
            <person name="Bense V."/>
            <person name="Catcheside P."/>
            <person name="Chovatia M."/>
            <person name="Cooper J."/>
            <person name="Damon W."/>
            <person name="Desjardin D."/>
            <person name="Finy P."/>
            <person name="Geml J."/>
            <person name="Haridas S."/>
            <person name="Hughes K."/>
            <person name="Justo A."/>
            <person name="Karasinski D."/>
            <person name="Kautmanova I."/>
            <person name="Kiss B."/>
            <person name="Kocsube S."/>
            <person name="Kotiranta H."/>
            <person name="LaButti K.M."/>
            <person name="Lechner B.E."/>
            <person name="Liimatainen K."/>
            <person name="Lipzen A."/>
            <person name="Lukacs Z."/>
            <person name="Mihaltcheva S."/>
            <person name="Morgado L.N."/>
            <person name="Niskanen T."/>
            <person name="Noordeloos M.E."/>
            <person name="Ohm R.A."/>
            <person name="Ortiz-Santana B."/>
            <person name="Ovrebo C."/>
            <person name="Racz N."/>
            <person name="Riley R."/>
            <person name="Savchenko A."/>
            <person name="Shiryaev A."/>
            <person name="Soop K."/>
            <person name="Spirin V."/>
            <person name="Szebenyi C."/>
            <person name="Tomsovsky M."/>
            <person name="Tulloss R.E."/>
            <person name="Uehling J."/>
            <person name="Grigoriev I.V."/>
            <person name="Vagvolgyi C."/>
            <person name="Papp T."/>
            <person name="Martin F.M."/>
            <person name="Miettinen O."/>
            <person name="Hibbett D.S."/>
            <person name="Nagy L.G."/>
        </authorList>
    </citation>
    <scope>NUCLEOTIDE SEQUENCE [LARGE SCALE GENOMIC DNA]</scope>
    <source>
        <strain evidence="2 3">CBS 962.96</strain>
    </source>
</reference>
<protein>
    <submittedName>
        <fullName evidence="2">Uncharacterized protein</fullName>
    </submittedName>
</protein>
<evidence type="ECO:0000256" key="1">
    <source>
        <dbReference type="SAM" id="MobiDB-lite"/>
    </source>
</evidence>